<proteinExistence type="predicted"/>
<evidence type="ECO:0000313" key="3">
    <source>
        <dbReference type="Proteomes" id="UP000002171"/>
    </source>
</evidence>
<dbReference type="EMBL" id="AAOW01000046">
    <property type="protein sequence ID" value="EAR59526.1"/>
    <property type="molecule type" value="Genomic_DNA"/>
</dbReference>
<dbReference type="Proteomes" id="UP000002171">
    <property type="component" value="Unassembled WGS sequence"/>
</dbReference>
<keyword evidence="1" id="KW-0812">Transmembrane</keyword>
<keyword evidence="1" id="KW-1133">Transmembrane helix</keyword>
<name>A0A7U8C420_NEPCE</name>
<keyword evidence="1" id="KW-0472">Membrane</keyword>
<sequence length="95" mass="10512">MLLFFFFKTPIMKRTIIIILIAACVGVTWYIANTTERLSPQAKSAAENALLEEAEFPARPVWWHDDAVMAIGVVKGQTNPPHAADKACKILKSKG</sequence>
<evidence type="ECO:0000256" key="1">
    <source>
        <dbReference type="SAM" id="Phobius"/>
    </source>
</evidence>
<gene>
    <name evidence="2" type="ORF">MED92_15735</name>
</gene>
<comment type="caution">
    <text evidence="2">The sequence shown here is derived from an EMBL/GenBank/DDBJ whole genome shotgun (WGS) entry which is preliminary data.</text>
</comment>
<keyword evidence="3" id="KW-1185">Reference proteome</keyword>
<organism evidence="2 3">
    <name type="scientific">Neptuniibacter caesariensis</name>
    <dbReference type="NCBI Taxonomy" id="207954"/>
    <lineage>
        <taxon>Bacteria</taxon>
        <taxon>Pseudomonadati</taxon>
        <taxon>Pseudomonadota</taxon>
        <taxon>Gammaproteobacteria</taxon>
        <taxon>Oceanospirillales</taxon>
        <taxon>Oceanospirillaceae</taxon>
        <taxon>Neptuniibacter</taxon>
    </lineage>
</organism>
<evidence type="ECO:0000313" key="2">
    <source>
        <dbReference type="EMBL" id="EAR59526.1"/>
    </source>
</evidence>
<feature type="transmembrane region" description="Helical" evidence="1">
    <location>
        <begin position="12"/>
        <end position="32"/>
    </location>
</feature>
<feature type="non-terminal residue" evidence="2">
    <location>
        <position position="95"/>
    </location>
</feature>
<accession>A0A7U8C420</accession>
<protein>
    <submittedName>
        <fullName evidence="2">Uncharacterized protein</fullName>
    </submittedName>
</protein>
<dbReference type="AlphaFoldDB" id="A0A7U8C420"/>
<reference evidence="2 3" key="1">
    <citation type="submission" date="2006-02" db="EMBL/GenBank/DDBJ databases">
        <authorList>
            <person name="Pinhassi J."/>
            <person name="Pedros-Alio C."/>
            <person name="Ferriera S."/>
            <person name="Johnson J."/>
            <person name="Kravitz S."/>
            <person name="Halpern A."/>
            <person name="Remington K."/>
            <person name="Beeson K."/>
            <person name="Tran B."/>
            <person name="Rogers Y.-H."/>
            <person name="Friedman R."/>
            <person name="Venter J.C."/>
        </authorList>
    </citation>
    <scope>NUCLEOTIDE SEQUENCE [LARGE SCALE GENOMIC DNA]</scope>
    <source>
        <strain evidence="2 3">MED92</strain>
    </source>
</reference>